<comment type="caution">
    <text evidence="2">The sequence shown here is derived from an EMBL/GenBank/DDBJ whole genome shotgun (WGS) entry which is preliminary data.</text>
</comment>
<protein>
    <recommendedName>
        <fullName evidence="1">YEATS domain-containing protein</fullName>
    </recommendedName>
</protein>
<dbReference type="Gene3D" id="2.60.40.1970">
    <property type="entry name" value="YEATS domain"/>
    <property type="match status" value="1"/>
</dbReference>
<dbReference type="InterPro" id="IPR046888">
    <property type="entry name" value="pYEATS"/>
</dbReference>
<gene>
    <name evidence="2" type="ORF">KK083_08035</name>
</gene>
<dbReference type="InterPro" id="IPR055129">
    <property type="entry name" value="YEATS_dom"/>
</dbReference>
<evidence type="ECO:0000313" key="3">
    <source>
        <dbReference type="Proteomes" id="UP001319200"/>
    </source>
</evidence>
<name>A0AAP2GNT0_9BACT</name>
<dbReference type="AlphaFoldDB" id="A0AAP2GNT0"/>
<dbReference type="Pfam" id="PF20305">
    <property type="entry name" value="pYEATS"/>
    <property type="match status" value="1"/>
</dbReference>
<organism evidence="2 3">
    <name type="scientific">Chryseosolibacter histidini</name>
    <dbReference type="NCBI Taxonomy" id="2782349"/>
    <lineage>
        <taxon>Bacteria</taxon>
        <taxon>Pseudomonadati</taxon>
        <taxon>Bacteroidota</taxon>
        <taxon>Cytophagia</taxon>
        <taxon>Cytophagales</taxon>
        <taxon>Chryseotaleaceae</taxon>
        <taxon>Chryseosolibacter</taxon>
    </lineage>
</organism>
<dbReference type="EMBL" id="JAHESF010000006">
    <property type="protein sequence ID" value="MBT1696817.1"/>
    <property type="molecule type" value="Genomic_DNA"/>
</dbReference>
<evidence type="ECO:0000259" key="1">
    <source>
        <dbReference type="PROSITE" id="PS51037"/>
    </source>
</evidence>
<reference evidence="2 3" key="1">
    <citation type="submission" date="2021-05" db="EMBL/GenBank/DDBJ databases">
        <title>A Polyphasic approach of four new species of the genus Ohtaekwangia: Ohtaekwangia histidinii sp. nov., Ohtaekwangia cretensis sp. nov., Ohtaekwangia indiensis sp. nov., Ohtaekwangia reichenbachii sp. nov. from diverse environment.</title>
        <authorList>
            <person name="Octaviana S."/>
        </authorList>
    </citation>
    <scope>NUCLEOTIDE SEQUENCE [LARGE SCALE GENOMIC DNA]</scope>
    <source>
        <strain evidence="2 3">PWU4</strain>
    </source>
</reference>
<proteinExistence type="predicted"/>
<accession>A0AAP2GNT0</accession>
<dbReference type="Proteomes" id="UP001319200">
    <property type="component" value="Unassembled WGS sequence"/>
</dbReference>
<keyword evidence="3" id="KW-1185">Reference proteome</keyword>
<evidence type="ECO:0000313" key="2">
    <source>
        <dbReference type="EMBL" id="MBT1696817.1"/>
    </source>
</evidence>
<dbReference type="RefSeq" id="WP_254162286.1">
    <property type="nucleotide sequence ID" value="NZ_JAHESF010000006.1"/>
</dbReference>
<sequence>MSTLARSFVLVPFLFISVGLLGQARLRQENIKNDSKYIGKKKFNWRIYVDAPQPVLNSIRCVQYTLHKTFKEPIQNKCNAAATQFGYSAIGWGEFSVKVKVTYLDNREEYFEHWLKLFN</sequence>
<dbReference type="InterPro" id="IPR038704">
    <property type="entry name" value="YEAST_sf"/>
</dbReference>
<feature type="domain" description="YEATS" evidence="1">
    <location>
        <begin position="3"/>
        <end position="119"/>
    </location>
</feature>
<dbReference type="PROSITE" id="PS51037">
    <property type="entry name" value="YEATS"/>
    <property type="match status" value="1"/>
</dbReference>